<comment type="subcellular location">
    <subcellularLocation>
        <location evidence="1">Cytoplasm</location>
    </subcellularLocation>
</comment>
<dbReference type="Pfam" id="PF03610">
    <property type="entry name" value="EIIA-man"/>
    <property type="match status" value="1"/>
</dbReference>
<protein>
    <submittedName>
        <fullName evidence="9">PTS system, mannose-specific IIA component</fullName>
    </submittedName>
</protein>
<dbReference type="InterPro" id="IPR004701">
    <property type="entry name" value="PTS_EIIA_man-typ"/>
</dbReference>
<dbReference type="InterPro" id="IPR051471">
    <property type="entry name" value="Bacterial_PTS_sugar_comp"/>
</dbReference>
<feature type="domain" description="PTS EIIA type-4" evidence="8">
    <location>
        <begin position="1"/>
        <end position="124"/>
    </location>
</feature>
<dbReference type="GO" id="GO:0016301">
    <property type="term" value="F:kinase activity"/>
    <property type="evidence" value="ECO:0007669"/>
    <property type="project" value="UniProtKB-KW"/>
</dbReference>
<evidence type="ECO:0000256" key="1">
    <source>
        <dbReference type="ARBA" id="ARBA00004496"/>
    </source>
</evidence>
<dbReference type="STRING" id="1156395.DBT_2096"/>
<evidence type="ECO:0000256" key="4">
    <source>
        <dbReference type="ARBA" id="ARBA00022597"/>
    </source>
</evidence>
<dbReference type="PROSITE" id="PS51096">
    <property type="entry name" value="PTS_EIIA_TYPE_4"/>
    <property type="match status" value="1"/>
</dbReference>
<evidence type="ECO:0000256" key="2">
    <source>
        <dbReference type="ARBA" id="ARBA00022448"/>
    </source>
</evidence>
<proteinExistence type="predicted"/>
<gene>
    <name evidence="9" type="ORF">DBT_2096</name>
</gene>
<dbReference type="Proteomes" id="UP000093080">
    <property type="component" value="Unassembled WGS sequence"/>
</dbReference>
<accession>A0A1B9F3Z4</accession>
<evidence type="ECO:0000256" key="6">
    <source>
        <dbReference type="ARBA" id="ARBA00022683"/>
    </source>
</evidence>
<dbReference type="SUPFAM" id="SSF53062">
    <property type="entry name" value="PTS system fructose IIA component-like"/>
    <property type="match status" value="1"/>
</dbReference>
<evidence type="ECO:0000313" key="10">
    <source>
        <dbReference type="Proteomes" id="UP000093080"/>
    </source>
</evidence>
<dbReference type="PANTHER" id="PTHR33799">
    <property type="entry name" value="PTS PERMEASE-RELATED-RELATED"/>
    <property type="match status" value="1"/>
</dbReference>
<organism evidence="9 10">
    <name type="scientific">Dissulfuribacter thermophilus</name>
    <dbReference type="NCBI Taxonomy" id="1156395"/>
    <lineage>
        <taxon>Bacteria</taxon>
        <taxon>Pseudomonadati</taxon>
        <taxon>Thermodesulfobacteriota</taxon>
        <taxon>Dissulfuribacteria</taxon>
        <taxon>Dissulfuribacterales</taxon>
        <taxon>Dissulfuribacteraceae</taxon>
        <taxon>Dissulfuribacter</taxon>
    </lineage>
</organism>
<keyword evidence="7" id="KW-0418">Kinase</keyword>
<dbReference type="RefSeq" id="WP_067619944.1">
    <property type="nucleotide sequence ID" value="NZ_MAGO01000011.1"/>
</dbReference>
<dbReference type="GO" id="GO:0016020">
    <property type="term" value="C:membrane"/>
    <property type="evidence" value="ECO:0007669"/>
    <property type="project" value="InterPro"/>
</dbReference>
<dbReference type="GO" id="GO:0009401">
    <property type="term" value="P:phosphoenolpyruvate-dependent sugar phosphotransferase system"/>
    <property type="evidence" value="ECO:0007669"/>
    <property type="project" value="UniProtKB-KW"/>
</dbReference>
<dbReference type="PANTHER" id="PTHR33799:SF1">
    <property type="entry name" value="PTS SYSTEM MANNOSE-SPECIFIC EIIAB COMPONENT-RELATED"/>
    <property type="match status" value="1"/>
</dbReference>
<evidence type="ECO:0000256" key="3">
    <source>
        <dbReference type="ARBA" id="ARBA00022490"/>
    </source>
</evidence>
<name>A0A1B9F3Z4_9BACT</name>
<dbReference type="OrthoDB" id="9794368at2"/>
<dbReference type="Gene3D" id="3.40.50.510">
    <property type="entry name" value="Phosphotransferase system, mannose-type IIA component"/>
    <property type="match status" value="1"/>
</dbReference>
<evidence type="ECO:0000259" key="8">
    <source>
        <dbReference type="PROSITE" id="PS51096"/>
    </source>
</evidence>
<keyword evidence="4" id="KW-0762">Sugar transport</keyword>
<keyword evidence="5" id="KW-0808">Transferase</keyword>
<dbReference type="InterPro" id="IPR033887">
    <property type="entry name" value="PTS_IIA_man"/>
</dbReference>
<keyword evidence="6" id="KW-0598">Phosphotransferase system</keyword>
<dbReference type="GO" id="GO:0005737">
    <property type="term" value="C:cytoplasm"/>
    <property type="evidence" value="ECO:0007669"/>
    <property type="project" value="UniProtKB-SubCell"/>
</dbReference>
<keyword evidence="10" id="KW-1185">Reference proteome</keyword>
<dbReference type="InterPro" id="IPR036662">
    <property type="entry name" value="PTS_EIIA_man-typ_sf"/>
</dbReference>
<evidence type="ECO:0000256" key="7">
    <source>
        <dbReference type="ARBA" id="ARBA00022777"/>
    </source>
</evidence>
<sequence>MVGIIIAAHGNLAQELLETTKFIVGEVENIVALTIDPSQKVDKLKTNIRKAIKQVDQGDGVLILTDMFGGTPSNISLTFLEKGKIDIVTGVNLPMLIRLSQCRSKGESLEKVTEELVTYGRKSINQASGILKG</sequence>
<reference evidence="9 10" key="1">
    <citation type="submission" date="2016-06" db="EMBL/GenBank/DDBJ databases">
        <title>Respiratory ammonification of nitrate coupled to the oxidation of elemental sulfur in deep-sea autotrophic thermophilic bacteria.</title>
        <authorList>
            <person name="Slobodkina G.B."/>
            <person name="Mardanov A.V."/>
            <person name="Ravin N.V."/>
            <person name="Frolova A.A."/>
            <person name="Viryasiv M.B."/>
            <person name="Chernyh N.A."/>
            <person name="Bonch-Osmolovskaya E.A."/>
            <person name="Slobodkin A.I."/>
        </authorList>
    </citation>
    <scope>NUCLEOTIDE SEQUENCE [LARGE SCALE GENOMIC DNA]</scope>
    <source>
        <strain evidence="9 10">S69</strain>
    </source>
</reference>
<evidence type="ECO:0000256" key="5">
    <source>
        <dbReference type="ARBA" id="ARBA00022679"/>
    </source>
</evidence>
<dbReference type="EMBL" id="MAGO01000011">
    <property type="protein sequence ID" value="OCC14554.1"/>
    <property type="molecule type" value="Genomic_DNA"/>
</dbReference>
<evidence type="ECO:0000313" key="9">
    <source>
        <dbReference type="EMBL" id="OCC14554.1"/>
    </source>
</evidence>
<comment type="caution">
    <text evidence="9">The sequence shown here is derived from an EMBL/GenBank/DDBJ whole genome shotgun (WGS) entry which is preliminary data.</text>
</comment>
<dbReference type="CDD" id="cd00006">
    <property type="entry name" value="PTS_IIA_man"/>
    <property type="match status" value="1"/>
</dbReference>
<dbReference type="AlphaFoldDB" id="A0A1B9F3Z4"/>
<keyword evidence="2" id="KW-0813">Transport</keyword>
<keyword evidence="3" id="KW-0963">Cytoplasm</keyword>